<dbReference type="GO" id="GO:0031012">
    <property type="term" value="C:extracellular matrix"/>
    <property type="evidence" value="ECO:0007669"/>
    <property type="project" value="InterPro"/>
</dbReference>
<keyword evidence="6" id="KW-0732">Signal</keyword>
<name>A0A937X6Y0_9BACT</name>
<dbReference type="GO" id="GO:0006508">
    <property type="term" value="P:proteolysis"/>
    <property type="evidence" value="ECO:0007669"/>
    <property type="project" value="UniProtKB-KW"/>
</dbReference>
<evidence type="ECO:0000313" key="9">
    <source>
        <dbReference type="Proteomes" id="UP000703893"/>
    </source>
</evidence>
<feature type="chain" id="PRO_5036953160" evidence="6">
    <location>
        <begin position="23"/>
        <end position="270"/>
    </location>
</feature>
<evidence type="ECO:0000256" key="5">
    <source>
        <dbReference type="SAM" id="MobiDB-lite"/>
    </source>
</evidence>
<dbReference type="Pfam" id="PF00413">
    <property type="entry name" value="Peptidase_M10"/>
    <property type="match status" value="1"/>
</dbReference>
<evidence type="ECO:0000313" key="8">
    <source>
        <dbReference type="EMBL" id="MBM3275309.1"/>
    </source>
</evidence>
<evidence type="ECO:0000256" key="3">
    <source>
        <dbReference type="ARBA" id="ARBA00022801"/>
    </source>
</evidence>
<sequence>MGTRTYLVAPALALLLLSAACDDQTGSRVKVRGSTGATSPVDLATGVGGGGGSGGGSSARPASPNPSPGGGGGSPALKPPAFKMPVVTDLQLIEAKDSSSSYAPLLTEVIASVSYHPRWPNATVAYKAGAKPLTAAQQAILGENVDLVNKATGFKVFTYVGAASSADIVIEDASLSPGVGGVWYWKLIAPTGTSSFHLAGRMDLLRGMSDHGVRVVALHELGHAIGLDHLPSRDSIMCTECDQEHGNVPGDFTKQEKATLNLLYSLPDPR</sequence>
<dbReference type="InterPro" id="IPR024079">
    <property type="entry name" value="MetalloPept_cat_dom_sf"/>
</dbReference>
<dbReference type="AlphaFoldDB" id="A0A937X6Y0"/>
<feature type="region of interest" description="Disordered" evidence="5">
    <location>
        <begin position="27"/>
        <end position="78"/>
    </location>
</feature>
<dbReference type="Proteomes" id="UP000703893">
    <property type="component" value="Unassembled WGS sequence"/>
</dbReference>
<keyword evidence="4" id="KW-0862">Zinc</keyword>
<dbReference type="SUPFAM" id="SSF55486">
    <property type="entry name" value="Metalloproteases ('zincins'), catalytic domain"/>
    <property type="match status" value="1"/>
</dbReference>
<feature type="compositionally biased region" description="Gly residues" evidence="5">
    <location>
        <begin position="46"/>
        <end position="57"/>
    </location>
</feature>
<evidence type="ECO:0000256" key="6">
    <source>
        <dbReference type="SAM" id="SignalP"/>
    </source>
</evidence>
<feature type="signal peptide" evidence="6">
    <location>
        <begin position="1"/>
        <end position="22"/>
    </location>
</feature>
<organism evidence="8 9">
    <name type="scientific">Candidatus Tanganyikabacteria bacterium</name>
    <dbReference type="NCBI Taxonomy" id="2961651"/>
    <lineage>
        <taxon>Bacteria</taxon>
        <taxon>Bacillati</taxon>
        <taxon>Candidatus Sericytochromatia</taxon>
        <taxon>Candidatus Tanganyikabacteria</taxon>
    </lineage>
</organism>
<comment type="caution">
    <text evidence="8">The sequence shown here is derived from an EMBL/GenBank/DDBJ whole genome shotgun (WGS) entry which is preliminary data.</text>
</comment>
<keyword evidence="3" id="KW-0378">Hydrolase</keyword>
<reference evidence="8 9" key="1">
    <citation type="submission" date="2019-03" db="EMBL/GenBank/DDBJ databases">
        <title>Lake Tanganyika Metagenome-Assembled Genomes (MAGs).</title>
        <authorList>
            <person name="Tran P."/>
        </authorList>
    </citation>
    <scope>NUCLEOTIDE SEQUENCE [LARGE SCALE GENOMIC DNA]</scope>
    <source>
        <strain evidence="8">K_DeepCast_65m_m2_236</strain>
    </source>
</reference>
<keyword evidence="1" id="KW-0645">Protease</keyword>
<dbReference type="GO" id="GO:0008270">
    <property type="term" value="F:zinc ion binding"/>
    <property type="evidence" value="ECO:0007669"/>
    <property type="project" value="InterPro"/>
</dbReference>
<keyword evidence="8" id="KW-0482">Metalloprotease</keyword>
<keyword evidence="2" id="KW-0479">Metal-binding</keyword>
<feature type="domain" description="Peptidase M10 metallopeptidase" evidence="7">
    <location>
        <begin position="212"/>
        <end position="242"/>
    </location>
</feature>
<gene>
    <name evidence="8" type="ORF">FJZ00_09160</name>
</gene>
<evidence type="ECO:0000256" key="4">
    <source>
        <dbReference type="ARBA" id="ARBA00022833"/>
    </source>
</evidence>
<dbReference type="PROSITE" id="PS51257">
    <property type="entry name" value="PROKAR_LIPOPROTEIN"/>
    <property type="match status" value="1"/>
</dbReference>
<evidence type="ECO:0000256" key="1">
    <source>
        <dbReference type="ARBA" id="ARBA00022670"/>
    </source>
</evidence>
<dbReference type="InterPro" id="IPR001818">
    <property type="entry name" value="Pept_M10_metallopeptidase"/>
</dbReference>
<dbReference type="Gene3D" id="3.40.390.10">
    <property type="entry name" value="Collagenase (Catalytic Domain)"/>
    <property type="match status" value="1"/>
</dbReference>
<evidence type="ECO:0000259" key="7">
    <source>
        <dbReference type="Pfam" id="PF00413"/>
    </source>
</evidence>
<accession>A0A937X6Y0</accession>
<proteinExistence type="predicted"/>
<dbReference type="EMBL" id="VGJX01000524">
    <property type="protein sequence ID" value="MBM3275309.1"/>
    <property type="molecule type" value="Genomic_DNA"/>
</dbReference>
<protein>
    <submittedName>
        <fullName evidence="8">Matrixin family metalloprotease</fullName>
    </submittedName>
</protein>
<evidence type="ECO:0000256" key="2">
    <source>
        <dbReference type="ARBA" id="ARBA00022723"/>
    </source>
</evidence>
<dbReference type="GO" id="GO:0004222">
    <property type="term" value="F:metalloendopeptidase activity"/>
    <property type="evidence" value="ECO:0007669"/>
    <property type="project" value="InterPro"/>
</dbReference>